<evidence type="ECO:0000259" key="6">
    <source>
        <dbReference type="PROSITE" id="PS50111"/>
    </source>
</evidence>
<dbReference type="GO" id="GO:0007165">
    <property type="term" value="P:signal transduction"/>
    <property type="evidence" value="ECO:0007669"/>
    <property type="project" value="UniProtKB-KW"/>
</dbReference>
<feature type="transmembrane region" description="Helical" evidence="5">
    <location>
        <begin position="181"/>
        <end position="202"/>
    </location>
</feature>
<dbReference type="Gene3D" id="1.10.287.950">
    <property type="entry name" value="Methyl-accepting chemotaxis protein"/>
    <property type="match status" value="1"/>
</dbReference>
<dbReference type="InterPro" id="IPR003660">
    <property type="entry name" value="HAMP_dom"/>
</dbReference>
<dbReference type="SUPFAM" id="SSF58104">
    <property type="entry name" value="Methyl-accepting chemotaxis protein (MCP) signaling domain"/>
    <property type="match status" value="1"/>
</dbReference>
<accession>A0A4R6DZ85</accession>
<comment type="subcellular location">
    <subcellularLocation>
        <location evidence="1">Membrane</location>
    </subcellularLocation>
</comment>
<dbReference type="Pfam" id="PF00672">
    <property type="entry name" value="HAMP"/>
    <property type="match status" value="1"/>
</dbReference>
<evidence type="ECO:0000256" key="4">
    <source>
        <dbReference type="PROSITE-ProRule" id="PRU00284"/>
    </source>
</evidence>
<dbReference type="CDD" id="cd06225">
    <property type="entry name" value="HAMP"/>
    <property type="match status" value="1"/>
</dbReference>
<dbReference type="PANTHER" id="PTHR32089:SF112">
    <property type="entry name" value="LYSOZYME-LIKE PROTEIN-RELATED"/>
    <property type="match status" value="1"/>
</dbReference>
<dbReference type="GO" id="GO:0016020">
    <property type="term" value="C:membrane"/>
    <property type="evidence" value="ECO:0007669"/>
    <property type="project" value="UniProtKB-SubCell"/>
</dbReference>
<name>A0A4R6DZ85_9RHOO</name>
<proteinExistence type="inferred from homology"/>
<dbReference type="Pfam" id="PF00015">
    <property type="entry name" value="MCPsignal"/>
    <property type="match status" value="1"/>
</dbReference>
<evidence type="ECO:0000256" key="5">
    <source>
        <dbReference type="SAM" id="Phobius"/>
    </source>
</evidence>
<dbReference type="PROSITE" id="PS50111">
    <property type="entry name" value="CHEMOTAXIS_TRANSDUC_2"/>
    <property type="match status" value="1"/>
</dbReference>
<protein>
    <submittedName>
        <fullName evidence="8">Methyl-accepting chemotaxis protein</fullName>
    </submittedName>
</protein>
<dbReference type="AlphaFoldDB" id="A0A4R6DZ85"/>
<dbReference type="Gene3D" id="6.10.340.10">
    <property type="match status" value="1"/>
</dbReference>
<dbReference type="InterPro" id="IPR004090">
    <property type="entry name" value="Chemotax_Me-accpt_rcpt"/>
</dbReference>
<keyword evidence="9" id="KW-1185">Reference proteome</keyword>
<keyword evidence="5" id="KW-0812">Transmembrane</keyword>
<dbReference type="SMART" id="SM00304">
    <property type="entry name" value="HAMP"/>
    <property type="match status" value="1"/>
</dbReference>
<dbReference type="FunFam" id="1.10.287.950:FF:000001">
    <property type="entry name" value="Methyl-accepting chemotaxis sensory transducer"/>
    <property type="match status" value="1"/>
</dbReference>
<comment type="caution">
    <text evidence="8">The sequence shown here is derived from an EMBL/GenBank/DDBJ whole genome shotgun (WGS) entry which is preliminary data.</text>
</comment>
<evidence type="ECO:0000313" key="8">
    <source>
        <dbReference type="EMBL" id="TDN50009.1"/>
    </source>
</evidence>
<dbReference type="InterPro" id="IPR004089">
    <property type="entry name" value="MCPsignal_dom"/>
</dbReference>
<feature type="domain" description="Methyl-accepting transducer" evidence="6">
    <location>
        <begin position="261"/>
        <end position="497"/>
    </location>
</feature>
<dbReference type="GO" id="GO:0004888">
    <property type="term" value="F:transmembrane signaling receptor activity"/>
    <property type="evidence" value="ECO:0007669"/>
    <property type="project" value="InterPro"/>
</dbReference>
<evidence type="ECO:0000256" key="2">
    <source>
        <dbReference type="ARBA" id="ARBA00023224"/>
    </source>
</evidence>
<organism evidence="8 9">
    <name type="scientific">Azoarcus indigens</name>
    <dbReference type="NCBI Taxonomy" id="29545"/>
    <lineage>
        <taxon>Bacteria</taxon>
        <taxon>Pseudomonadati</taxon>
        <taxon>Pseudomonadota</taxon>
        <taxon>Betaproteobacteria</taxon>
        <taxon>Rhodocyclales</taxon>
        <taxon>Zoogloeaceae</taxon>
        <taxon>Azoarcus</taxon>
    </lineage>
</organism>
<dbReference type="PRINTS" id="PR00260">
    <property type="entry name" value="CHEMTRNSDUCR"/>
</dbReference>
<evidence type="ECO:0000313" key="9">
    <source>
        <dbReference type="Proteomes" id="UP000295129"/>
    </source>
</evidence>
<keyword evidence="5" id="KW-0472">Membrane</keyword>
<dbReference type="PROSITE" id="PS50885">
    <property type="entry name" value="HAMP"/>
    <property type="match status" value="1"/>
</dbReference>
<dbReference type="Proteomes" id="UP000295129">
    <property type="component" value="Unassembled WGS sequence"/>
</dbReference>
<dbReference type="EMBL" id="SNVV01000010">
    <property type="protein sequence ID" value="TDN50009.1"/>
    <property type="molecule type" value="Genomic_DNA"/>
</dbReference>
<evidence type="ECO:0000256" key="3">
    <source>
        <dbReference type="ARBA" id="ARBA00029447"/>
    </source>
</evidence>
<keyword evidence="5" id="KW-1133">Transmembrane helix</keyword>
<comment type="similarity">
    <text evidence="3">Belongs to the methyl-accepting chemotaxis (MCP) protein family.</text>
</comment>
<dbReference type="PANTHER" id="PTHR32089">
    <property type="entry name" value="METHYL-ACCEPTING CHEMOTAXIS PROTEIN MCPB"/>
    <property type="match status" value="1"/>
</dbReference>
<feature type="domain" description="HAMP" evidence="7">
    <location>
        <begin position="204"/>
        <end position="256"/>
    </location>
</feature>
<dbReference type="SMART" id="SM00283">
    <property type="entry name" value="MA"/>
    <property type="match status" value="1"/>
</dbReference>
<evidence type="ECO:0000256" key="1">
    <source>
        <dbReference type="ARBA" id="ARBA00004370"/>
    </source>
</evidence>
<evidence type="ECO:0000259" key="7">
    <source>
        <dbReference type="PROSITE" id="PS50885"/>
    </source>
</evidence>
<dbReference type="GO" id="GO:0006935">
    <property type="term" value="P:chemotaxis"/>
    <property type="evidence" value="ECO:0007669"/>
    <property type="project" value="InterPro"/>
</dbReference>
<gene>
    <name evidence="8" type="ORF">C7389_110103</name>
</gene>
<sequence>MIGKRLLLAFGLVLLLFGAAAVFIGIKAMSIDKQALVVERDGLDRSRLATDFLYRTLRYRIEMRDMLGAVDSPDIGKIAQQQLDTLDGLRRDTQPFVSAPEPEIAATGKAIADTLDALRPYVSDIVRAANQGDRSGVMSGMGNSRHLIGAIQDNANKLIDVVRVRAQQVMQDMKADARSSLVVLLTAFTVAALAAIVCAVLVTRSITRPVGDLVRVADQLAAGNLGVRMQASSADEVGQLQNAFIRMADALNEALGQVNGGARQVGDAARQLETDSQTVFKSIEAQSEFASAMAAALEEMSTSVDHIAAISQEARDASTVASSKANTSANSIRQMVDRIDTVAETINRSSETAQMLGNESERISSIVTVIKEVADQTNLLALNAAIEAARAGEQGRGFAVVADEVRKLAEKTTHSTQEISAMVASIQSGTQQMSSRLSAAVTAVQDGLEEARSAGNMVHEIDADAQSVQRAIDDVSSALQEQSAAGRDIAARVENIVQMAEETSAAAHSMSGASSDMKSLAEMLHASVQRFTLSGR</sequence>
<reference evidence="8 9" key="1">
    <citation type="submission" date="2019-03" db="EMBL/GenBank/DDBJ databases">
        <title>Genomic Encyclopedia of Type Strains, Phase IV (KMG-IV): sequencing the most valuable type-strain genomes for metagenomic binning, comparative biology and taxonomic classification.</title>
        <authorList>
            <person name="Goeker M."/>
        </authorList>
    </citation>
    <scope>NUCLEOTIDE SEQUENCE [LARGE SCALE GENOMIC DNA]</scope>
    <source>
        <strain evidence="8 9">DSM 12121</strain>
    </source>
</reference>
<keyword evidence="2 4" id="KW-0807">Transducer</keyword>